<sequence length="119" mass="13458">MEERKILWSGSIVLPAPVSLSVNDEIIWTSDTGRTLAGYMVGDPVAEKKTISIKWGILTEQQEVLIKNTLVPGYFPFSFHDDGIDVTLQSYRGTLSKEQLGWIDDTFYYKSVSVDIIQR</sequence>
<accession>A0A8S5QBT4</accession>
<organism evidence="1">
    <name type="scientific">Siphoviridae sp. ctqBH20</name>
    <dbReference type="NCBI Taxonomy" id="2825680"/>
    <lineage>
        <taxon>Viruses</taxon>
        <taxon>Duplodnaviria</taxon>
        <taxon>Heunggongvirae</taxon>
        <taxon>Uroviricota</taxon>
        <taxon>Caudoviricetes</taxon>
    </lineage>
</organism>
<name>A0A8S5QBT4_9CAUD</name>
<dbReference type="EMBL" id="BK015626">
    <property type="protein sequence ID" value="DAE16536.1"/>
    <property type="molecule type" value="Genomic_DNA"/>
</dbReference>
<evidence type="ECO:0000313" key="1">
    <source>
        <dbReference type="EMBL" id="DAE16536.1"/>
    </source>
</evidence>
<protein>
    <submittedName>
        <fullName evidence="1">Uncharacterized protein</fullName>
    </submittedName>
</protein>
<reference evidence="1" key="1">
    <citation type="journal article" date="2021" name="Proc. Natl. Acad. Sci. U.S.A.">
        <title>A Catalog of Tens of Thousands of Viruses from Human Metagenomes Reveals Hidden Associations with Chronic Diseases.</title>
        <authorList>
            <person name="Tisza M.J."/>
            <person name="Buck C.B."/>
        </authorList>
    </citation>
    <scope>NUCLEOTIDE SEQUENCE</scope>
    <source>
        <strain evidence="1">CtqBH20</strain>
    </source>
</reference>
<proteinExistence type="predicted"/>